<gene>
    <name evidence="1" type="ordered locus">NMA1296</name>
</gene>
<dbReference type="HOGENOM" id="CLU_3382859_0_0_4"/>
<dbReference type="KEGG" id="nma:NMA1296"/>
<organism evidence="1 2">
    <name type="scientific">Neisseria meningitidis serogroup A / serotype 4A (strain DSM 15465 / Z2491)</name>
    <dbReference type="NCBI Taxonomy" id="122587"/>
    <lineage>
        <taxon>Bacteria</taxon>
        <taxon>Pseudomonadati</taxon>
        <taxon>Pseudomonadota</taxon>
        <taxon>Betaproteobacteria</taxon>
        <taxon>Neisseriales</taxon>
        <taxon>Neisseriaceae</taxon>
        <taxon>Neisseria</taxon>
    </lineage>
</organism>
<dbReference type="EnsemblBacteria" id="CAM08480">
    <property type="protein sequence ID" value="CAM08480"/>
    <property type="gene ID" value="NMA1296"/>
</dbReference>
<accession>A0A0U1RIU2</accession>
<evidence type="ECO:0000313" key="2">
    <source>
        <dbReference type="Proteomes" id="UP000000626"/>
    </source>
</evidence>
<reference evidence="1 2" key="1">
    <citation type="journal article" date="2000" name="Nature">
        <title>Complete DNA sequence of a serogroup A strain of Neisseria meningitidis Z2491.</title>
        <authorList>
            <person name="Parkhill J."/>
            <person name="Achtman M."/>
            <person name="James K.D."/>
            <person name="Bentley S.D."/>
            <person name="Churcher C."/>
            <person name="Klee S.R."/>
            <person name="Morelli G."/>
            <person name="Basham D."/>
            <person name="Brown D."/>
            <person name="Chillingworth T."/>
            <person name="Davies R.M."/>
            <person name="Davis P."/>
            <person name="Devlin K."/>
            <person name="Feltwell T."/>
            <person name="Hamlin N."/>
            <person name="Holroyd S."/>
            <person name="Jagels K."/>
            <person name="Leather S."/>
            <person name="Moule S."/>
            <person name="Mungall K."/>
            <person name="Quail M.A."/>
            <person name="Rajandream M.A."/>
            <person name="Rutherford K.M."/>
            <person name="Simmonds M."/>
            <person name="Skelton J."/>
            <person name="Whitehead S."/>
            <person name="Spratt B.G."/>
            <person name="Barrell B.G."/>
        </authorList>
    </citation>
    <scope>NUCLEOTIDE SEQUENCE [LARGE SCALE GENOMIC DNA]</scope>
    <source>
        <strain evidence="2">DSM 15465 / Z2491</strain>
    </source>
</reference>
<proteinExistence type="predicted"/>
<dbReference type="AlphaFoldDB" id="A0A0U1RIU2"/>
<protein>
    <submittedName>
        <fullName evidence="1">Uncharacterized protein</fullName>
    </submittedName>
</protein>
<dbReference type="Proteomes" id="UP000000626">
    <property type="component" value="Chromosome"/>
</dbReference>
<dbReference type="EMBL" id="AL157959">
    <property type="protein sequence ID" value="CAM08480.1"/>
    <property type="molecule type" value="Genomic_DNA"/>
</dbReference>
<sequence>MAEHRAPFANLSASHFTTTILKIKDCLCLMKKR</sequence>
<name>A0A0U1RIU2_NEIMA</name>
<evidence type="ECO:0000313" key="1">
    <source>
        <dbReference type="EMBL" id="CAM08480.1"/>
    </source>
</evidence>